<keyword evidence="3" id="KW-1185">Reference proteome</keyword>
<feature type="domain" description="Trafficking protein particle complex subunit 11" evidence="1">
    <location>
        <begin position="260"/>
        <end position="520"/>
    </location>
</feature>
<reference evidence="2 3" key="1">
    <citation type="journal article" date="2018" name="Sci. Rep.">
        <title>Genomic signatures of local adaptation to the degree of environmental predictability in rotifers.</title>
        <authorList>
            <person name="Franch-Gras L."/>
            <person name="Hahn C."/>
            <person name="Garcia-Roger E.M."/>
            <person name="Carmona M.J."/>
            <person name="Serra M."/>
            <person name="Gomez A."/>
        </authorList>
    </citation>
    <scope>NUCLEOTIDE SEQUENCE [LARGE SCALE GENOMIC DNA]</scope>
    <source>
        <strain evidence="2">HYR1</strain>
    </source>
</reference>
<dbReference type="Proteomes" id="UP000276133">
    <property type="component" value="Unassembled WGS sequence"/>
</dbReference>
<dbReference type="STRING" id="10195.A0A3M7PK91"/>
<dbReference type="OrthoDB" id="6278596at2759"/>
<accession>A0A3M7PK91</accession>
<dbReference type="PANTHER" id="PTHR14374:SF0">
    <property type="entry name" value="TRAFFICKING PROTEIN PARTICLE COMPLEX SUBUNIT 11"/>
    <property type="match status" value="1"/>
</dbReference>
<comment type="caution">
    <text evidence="2">The sequence shown here is derived from an EMBL/GenBank/DDBJ whole genome shotgun (WGS) entry which is preliminary data.</text>
</comment>
<proteinExistence type="predicted"/>
<dbReference type="PANTHER" id="PTHR14374">
    <property type="entry name" value="FOIE GRAS"/>
    <property type="match status" value="1"/>
</dbReference>
<gene>
    <name evidence="2" type="ORF">BpHYR1_045417</name>
</gene>
<dbReference type="Pfam" id="PF11817">
    <property type="entry name" value="Foie-gras_1"/>
    <property type="match status" value="1"/>
</dbReference>
<evidence type="ECO:0000259" key="1">
    <source>
        <dbReference type="Pfam" id="PF11817"/>
    </source>
</evidence>
<dbReference type="AlphaFoldDB" id="A0A3M7PK91"/>
<dbReference type="InterPro" id="IPR021773">
    <property type="entry name" value="TPC11"/>
</dbReference>
<dbReference type="EMBL" id="REGN01010203">
    <property type="protein sequence ID" value="RMZ99489.1"/>
    <property type="molecule type" value="Genomic_DNA"/>
</dbReference>
<organism evidence="2 3">
    <name type="scientific">Brachionus plicatilis</name>
    <name type="common">Marine rotifer</name>
    <name type="synonym">Brachionus muelleri</name>
    <dbReference type="NCBI Taxonomy" id="10195"/>
    <lineage>
        <taxon>Eukaryota</taxon>
        <taxon>Metazoa</taxon>
        <taxon>Spiralia</taxon>
        <taxon>Gnathifera</taxon>
        <taxon>Rotifera</taxon>
        <taxon>Eurotatoria</taxon>
        <taxon>Monogononta</taxon>
        <taxon>Pseudotrocha</taxon>
        <taxon>Ploima</taxon>
        <taxon>Brachionidae</taxon>
        <taxon>Brachionus</taxon>
    </lineage>
</organism>
<name>A0A3M7PK91_BRAPC</name>
<evidence type="ECO:0000313" key="3">
    <source>
        <dbReference type="Proteomes" id="UP000276133"/>
    </source>
</evidence>
<evidence type="ECO:0000313" key="2">
    <source>
        <dbReference type="EMBL" id="RMZ99489.1"/>
    </source>
</evidence>
<protein>
    <submittedName>
        <fullName evidence="2">Trafficking particle complex subunit 11</fullName>
    </submittedName>
</protein>
<sequence length="1185" mass="137644">MSWASYIPEELSVQPLPLVILTGLDIKHNAVHKEIWNGFNSRSNLKFRYLLLDGDHEYPRAKSKRALEVYTEKGILKTNWFSKHLYNIPSLVVVFFDLEWDEPNWKEKQMECATKVELVKQSLHDRNTKVILILIQKKPNLPVDNENGLARERYPSLCNACGIKTNYLYLLHAEYLQGYILKLEDDAFTEPAQSYYNQEIKAIKLKRDSLIKVTHQYLLVRLSIKIAFFNETKQDILKAIENYKLAYQSILDIRSNDPNALEIKLVAGIINYKLCKLLFEIKHPLDAIEQFRKHIDIFKAKIGPIDLNFEHSAWLAKQFQIMGELFDTAFRKEYVSAVQTQHPGFYFHSAATHTIQRRVHLQELLKSKNFTFKQHDSENPSPIELLNNLEYFGQRPWRQGNKATEILDQLKETEALACLIELESKENLSPLVANLFKQAIFHFKQFNCRRMKQYLSVCMAEEYFDAKDYQESLNIYINVLNDYNNEHWWPILTSIIFNALKCAYLVSDIQNYCLLCVEIIGKNILLSDEIKSNLQKNLIRVISNEVPIGEYHQIKDEDVSQKWLDEFSRNVESNSTNNIISANVVRIVPFVDCKAQFCSAIFNSNEFIDLKVYFRTECVDPIQFHKLSICFNLPIYNQNCIIEDKKTLYFEPNKIYEIKFNFLPEKSDIGRDLEITSISLELSGTQTRSLVLNWTGECKNALKDEHLTINTFNKLSHSYKQIDDSLEPDWEQINIVPFTSIVSRKAKIDIGLDHRSPILVNEYYPIKITILNNEESVIENLSMSVEILPINAGSDLDAPISSIDSEIARIWIENINKDINELEQTRFLPNLDSNQEISKVVFIQINEMRPFYLSIKVNFTNETELKRKMSGDSDKNEFGIETKNKKIIKCSCVQENKIRLEPIQPFSFNVKCLSMQLGEINLVRYGEPFFVLCDIKNETPFSLKFKNSNLLKNEFVKFKSEKNESLLKDEILSSENVAPECFCIIAEPDSDGKQIFPGELVLEWKRIEFGSALDQEINEDDSNNEKENHDLTSAFNTVTKYILPKIPAEKFPFLIEPNLPSFGWLGKELIINYEIKNKLEEVLEMECTLEENEYFGIAGKKLELIQIMPYETNIFSFMIYPLKVGHCELPSFHVKVQSPLAYSEAVKKQESDLNSSYSFDSVIKNMIPSLLFIFPEKIESILKES</sequence>